<keyword evidence="1" id="KW-0489">Methyltransferase</keyword>
<proteinExistence type="predicted"/>
<accession>A0A6J6EF62</accession>
<dbReference type="GO" id="GO:0008173">
    <property type="term" value="F:RNA methyltransferase activity"/>
    <property type="evidence" value="ECO:0007669"/>
    <property type="project" value="InterPro"/>
</dbReference>
<keyword evidence="2" id="KW-0808">Transferase</keyword>
<dbReference type="InterPro" id="IPR051259">
    <property type="entry name" value="rRNA_Methyltransferase"/>
</dbReference>
<evidence type="ECO:0000313" key="4">
    <source>
        <dbReference type="EMBL" id="CAB4574526.1"/>
    </source>
</evidence>
<dbReference type="PANTHER" id="PTHR43191">
    <property type="entry name" value="RRNA METHYLTRANSFERASE 3"/>
    <property type="match status" value="1"/>
</dbReference>
<dbReference type="CDD" id="cd18096">
    <property type="entry name" value="SpoU-like"/>
    <property type="match status" value="1"/>
</dbReference>
<organism evidence="4">
    <name type="scientific">freshwater metagenome</name>
    <dbReference type="NCBI Taxonomy" id="449393"/>
    <lineage>
        <taxon>unclassified sequences</taxon>
        <taxon>metagenomes</taxon>
        <taxon>ecological metagenomes</taxon>
    </lineage>
</organism>
<dbReference type="InterPro" id="IPR029028">
    <property type="entry name" value="Alpha/beta_knot_MTases"/>
</dbReference>
<dbReference type="AlphaFoldDB" id="A0A6J6EF62"/>
<gene>
    <name evidence="4" type="ORF">UFOPK1740_00474</name>
</gene>
<evidence type="ECO:0000256" key="2">
    <source>
        <dbReference type="ARBA" id="ARBA00022679"/>
    </source>
</evidence>
<protein>
    <submittedName>
        <fullName evidence="4">Unannotated protein</fullName>
    </submittedName>
</protein>
<sequence length="224" mass="25188">MDSDEYLVNRPDLGDRSEVQAGEFYPVVGVGPHPLPWPTGEQYDPEYLENGDKRNILDQYRYWSVAAIVKELDKRRHPLHIAIENWQHDLNIGSIVRTANAFNAEGVHIIGKRDWNKRGAMVTDKYLHLHHHPTPQDFANWAKENNVPIIGIDNVEGSKELESAKLPNPCALLFGQEGPGLSDAAIEMCEVTYAIRQYGSTRSMNASAAGAIAMYAWAMQHLKN</sequence>
<dbReference type="GO" id="GO:0006396">
    <property type="term" value="P:RNA processing"/>
    <property type="evidence" value="ECO:0007669"/>
    <property type="project" value="InterPro"/>
</dbReference>
<evidence type="ECO:0000259" key="3">
    <source>
        <dbReference type="Pfam" id="PF00588"/>
    </source>
</evidence>
<dbReference type="PANTHER" id="PTHR43191:SF2">
    <property type="entry name" value="RRNA METHYLTRANSFERASE 3, MITOCHONDRIAL"/>
    <property type="match status" value="1"/>
</dbReference>
<dbReference type="GO" id="GO:0032259">
    <property type="term" value="P:methylation"/>
    <property type="evidence" value="ECO:0007669"/>
    <property type="project" value="UniProtKB-KW"/>
</dbReference>
<dbReference type="GO" id="GO:0003723">
    <property type="term" value="F:RNA binding"/>
    <property type="evidence" value="ECO:0007669"/>
    <property type="project" value="InterPro"/>
</dbReference>
<dbReference type="InterPro" id="IPR001537">
    <property type="entry name" value="SpoU_MeTrfase"/>
</dbReference>
<evidence type="ECO:0000256" key="1">
    <source>
        <dbReference type="ARBA" id="ARBA00022603"/>
    </source>
</evidence>
<dbReference type="EMBL" id="CAEZTU010000013">
    <property type="protein sequence ID" value="CAB4574526.1"/>
    <property type="molecule type" value="Genomic_DNA"/>
</dbReference>
<reference evidence="4" key="1">
    <citation type="submission" date="2020-05" db="EMBL/GenBank/DDBJ databases">
        <authorList>
            <person name="Chiriac C."/>
            <person name="Salcher M."/>
            <person name="Ghai R."/>
            <person name="Kavagutti S V."/>
        </authorList>
    </citation>
    <scope>NUCLEOTIDE SEQUENCE</scope>
</reference>
<dbReference type="InterPro" id="IPR029026">
    <property type="entry name" value="tRNA_m1G_MTases_N"/>
</dbReference>
<dbReference type="Pfam" id="PF00588">
    <property type="entry name" value="SpoU_methylase"/>
    <property type="match status" value="1"/>
</dbReference>
<dbReference type="Gene3D" id="3.40.1280.10">
    <property type="match status" value="1"/>
</dbReference>
<dbReference type="SUPFAM" id="SSF75217">
    <property type="entry name" value="alpha/beta knot"/>
    <property type="match status" value="1"/>
</dbReference>
<feature type="domain" description="tRNA/rRNA methyltransferase SpoU type" evidence="3">
    <location>
        <begin position="79"/>
        <end position="215"/>
    </location>
</feature>
<name>A0A6J6EF62_9ZZZZ</name>